<comment type="caution">
    <text evidence="8">The sequence shown here is derived from an EMBL/GenBank/DDBJ whole genome shotgun (WGS) entry which is preliminary data.</text>
</comment>
<comment type="subcellular location">
    <subcellularLocation>
        <location evidence="1">Cell membrane</location>
        <topology evidence="1">Multi-pass membrane protein</topology>
    </subcellularLocation>
</comment>
<feature type="compositionally biased region" description="Low complexity" evidence="6">
    <location>
        <begin position="306"/>
        <end position="323"/>
    </location>
</feature>
<protein>
    <submittedName>
        <fullName evidence="8">Inner membrane protein YhjD</fullName>
    </submittedName>
</protein>
<accession>A0ABP4IYJ1</accession>
<evidence type="ECO:0000256" key="2">
    <source>
        <dbReference type="ARBA" id="ARBA00022475"/>
    </source>
</evidence>
<keyword evidence="4 7" id="KW-1133">Transmembrane helix</keyword>
<evidence type="ECO:0000313" key="9">
    <source>
        <dbReference type="Proteomes" id="UP001501414"/>
    </source>
</evidence>
<name>A0ABP4IYJ1_9PSEU</name>
<evidence type="ECO:0000313" key="8">
    <source>
        <dbReference type="EMBL" id="GAA1400276.1"/>
    </source>
</evidence>
<keyword evidence="3 7" id="KW-0812">Transmembrane</keyword>
<evidence type="ECO:0000256" key="7">
    <source>
        <dbReference type="SAM" id="Phobius"/>
    </source>
</evidence>
<dbReference type="RefSeq" id="WP_344028294.1">
    <property type="nucleotide sequence ID" value="NZ_BAAAJK010000050.1"/>
</dbReference>
<keyword evidence="9" id="KW-1185">Reference proteome</keyword>
<feature type="region of interest" description="Disordered" evidence="6">
    <location>
        <begin position="303"/>
        <end position="356"/>
    </location>
</feature>
<dbReference type="Pfam" id="PF03631">
    <property type="entry name" value="Virul_fac_BrkB"/>
    <property type="match status" value="1"/>
</dbReference>
<keyword evidence="5 7" id="KW-0472">Membrane</keyword>
<feature type="transmembrane region" description="Helical" evidence="7">
    <location>
        <begin position="227"/>
        <end position="249"/>
    </location>
</feature>
<gene>
    <name evidence="8" type="primary">yhjD_1</name>
    <name evidence="8" type="ORF">GCM10009613_56990</name>
</gene>
<organism evidence="8 9">
    <name type="scientific">Pseudonocardia kongjuensis</name>
    <dbReference type="NCBI Taxonomy" id="102227"/>
    <lineage>
        <taxon>Bacteria</taxon>
        <taxon>Bacillati</taxon>
        <taxon>Actinomycetota</taxon>
        <taxon>Actinomycetes</taxon>
        <taxon>Pseudonocardiales</taxon>
        <taxon>Pseudonocardiaceae</taxon>
        <taxon>Pseudonocardia</taxon>
    </lineage>
</organism>
<feature type="transmembrane region" description="Helical" evidence="7">
    <location>
        <begin position="192"/>
        <end position="215"/>
    </location>
</feature>
<dbReference type="PANTHER" id="PTHR30213">
    <property type="entry name" value="INNER MEMBRANE PROTEIN YHJD"/>
    <property type="match status" value="1"/>
</dbReference>
<evidence type="ECO:0000256" key="5">
    <source>
        <dbReference type="ARBA" id="ARBA00023136"/>
    </source>
</evidence>
<evidence type="ECO:0000256" key="6">
    <source>
        <dbReference type="SAM" id="MobiDB-lite"/>
    </source>
</evidence>
<feature type="transmembrane region" description="Helical" evidence="7">
    <location>
        <begin position="147"/>
        <end position="172"/>
    </location>
</feature>
<feature type="transmembrane region" description="Helical" evidence="7">
    <location>
        <begin position="107"/>
        <end position="126"/>
    </location>
</feature>
<evidence type="ECO:0000256" key="4">
    <source>
        <dbReference type="ARBA" id="ARBA00022989"/>
    </source>
</evidence>
<dbReference type="Proteomes" id="UP001501414">
    <property type="component" value="Unassembled WGS sequence"/>
</dbReference>
<sequence>MRAEIRDPIARLRRLPERSPLIGHARRAVDRYRLQRGNHLSAAVAFYTVIAAVPLAMVLFVAVGVLVFWRATSPEDLVVAVETAFPPGLMTAIEPVLAAAAEQRGSLVGIGALGALWAGTTWTSYLREALSAQFRLPAVRMVSPSRVFWDLWALLVLGTAVLSSIGVTLAVTGLAGLTLELFGLRDALGGRIALRVVGAALVLVVDTAVLCFVLARLPRRPVPLRRVLRPAAAGAVALELLKLGTALAVGAVSATAGGAVFGTVLATLFFLFAMSRLLVMLAAWVATDDSDGALPGQIVIERGAPRADPGPAGSGSPAGSPADNTAGGPVGNTAGSPADDTAGSTAGRGDGTRRVR</sequence>
<dbReference type="PANTHER" id="PTHR30213:SF1">
    <property type="entry name" value="INNER MEMBRANE PROTEIN YHJD"/>
    <property type="match status" value="1"/>
</dbReference>
<feature type="transmembrane region" description="Helical" evidence="7">
    <location>
        <begin position="40"/>
        <end position="69"/>
    </location>
</feature>
<proteinExistence type="predicted"/>
<reference evidence="9" key="1">
    <citation type="journal article" date="2019" name="Int. J. Syst. Evol. Microbiol.">
        <title>The Global Catalogue of Microorganisms (GCM) 10K type strain sequencing project: providing services to taxonomists for standard genome sequencing and annotation.</title>
        <authorList>
            <consortium name="The Broad Institute Genomics Platform"/>
            <consortium name="The Broad Institute Genome Sequencing Center for Infectious Disease"/>
            <person name="Wu L."/>
            <person name="Ma J."/>
        </authorList>
    </citation>
    <scope>NUCLEOTIDE SEQUENCE [LARGE SCALE GENOMIC DNA]</scope>
    <source>
        <strain evidence="9">JCM 11896</strain>
    </source>
</reference>
<dbReference type="InterPro" id="IPR017039">
    <property type="entry name" value="Virul_fac_BrkB"/>
</dbReference>
<dbReference type="EMBL" id="BAAAJK010000050">
    <property type="protein sequence ID" value="GAA1400276.1"/>
    <property type="molecule type" value="Genomic_DNA"/>
</dbReference>
<evidence type="ECO:0000256" key="3">
    <source>
        <dbReference type="ARBA" id="ARBA00022692"/>
    </source>
</evidence>
<keyword evidence="2" id="KW-1003">Cell membrane</keyword>
<evidence type="ECO:0000256" key="1">
    <source>
        <dbReference type="ARBA" id="ARBA00004651"/>
    </source>
</evidence>
<feature type="transmembrane region" description="Helical" evidence="7">
    <location>
        <begin position="255"/>
        <end position="274"/>
    </location>
</feature>